<reference evidence="8" key="1">
    <citation type="submission" date="2025-08" db="UniProtKB">
        <authorList>
            <consortium name="RefSeq"/>
        </authorList>
    </citation>
    <scope>IDENTIFICATION</scope>
</reference>
<feature type="transmembrane region" description="Helical" evidence="5">
    <location>
        <begin position="161"/>
        <end position="181"/>
    </location>
</feature>
<comment type="subcellular location">
    <subcellularLocation>
        <location evidence="1">Membrane</location>
        <topology evidence="1">Multi-pass membrane protein</topology>
    </subcellularLocation>
</comment>
<dbReference type="Proteomes" id="UP001652625">
    <property type="component" value="Chromosome 15"/>
</dbReference>
<dbReference type="SUPFAM" id="SSF103473">
    <property type="entry name" value="MFS general substrate transporter"/>
    <property type="match status" value="1"/>
</dbReference>
<feature type="transmembrane region" description="Helical" evidence="5">
    <location>
        <begin position="73"/>
        <end position="99"/>
    </location>
</feature>
<dbReference type="Pfam" id="PF07690">
    <property type="entry name" value="MFS_1"/>
    <property type="match status" value="1"/>
</dbReference>
<evidence type="ECO:0000313" key="8">
    <source>
        <dbReference type="RefSeq" id="XP_065676351.1"/>
    </source>
</evidence>
<feature type="transmembrane region" description="Helical" evidence="5">
    <location>
        <begin position="190"/>
        <end position="213"/>
    </location>
</feature>
<dbReference type="CDD" id="cd17317">
    <property type="entry name" value="MFS_SLC22"/>
    <property type="match status" value="1"/>
</dbReference>
<evidence type="ECO:0000313" key="7">
    <source>
        <dbReference type="Proteomes" id="UP001652625"/>
    </source>
</evidence>
<feature type="transmembrane region" description="Helical" evidence="5">
    <location>
        <begin position="247"/>
        <end position="270"/>
    </location>
</feature>
<name>A0ABM4DP43_HYDVU</name>
<evidence type="ECO:0000259" key="6">
    <source>
        <dbReference type="PROSITE" id="PS50850"/>
    </source>
</evidence>
<dbReference type="PANTHER" id="PTHR24064">
    <property type="entry name" value="SOLUTE CARRIER FAMILY 22 MEMBER"/>
    <property type="match status" value="1"/>
</dbReference>
<dbReference type="GeneID" id="136072083"/>
<keyword evidence="3 5" id="KW-1133">Transmembrane helix</keyword>
<dbReference type="InterPro" id="IPR036259">
    <property type="entry name" value="MFS_trans_sf"/>
</dbReference>
<organism evidence="7 8">
    <name type="scientific">Hydra vulgaris</name>
    <name type="common">Hydra</name>
    <name type="synonym">Hydra attenuata</name>
    <dbReference type="NCBI Taxonomy" id="6087"/>
    <lineage>
        <taxon>Eukaryota</taxon>
        <taxon>Metazoa</taxon>
        <taxon>Cnidaria</taxon>
        <taxon>Hydrozoa</taxon>
        <taxon>Hydroidolina</taxon>
        <taxon>Anthoathecata</taxon>
        <taxon>Aplanulata</taxon>
        <taxon>Hydridae</taxon>
        <taxon>Hydra</taxon>
    </lineage>
</organism>
<feature type="domain" description="Major facilitator superfamily (MFS) profile" evidence="6">
    <location>
        <begin position="75"/>
        <end position="528"/>
    </location>
</feature>
<feature type="transmembrane region" description="Helical" evidence="5">
    <location>
        <begin position="384"/>
        <end position="405"/>
    </location>
</feature>
<feature type="transmembrane region" description="Helical" evidence="5">
    <location>
        <begin position="412"/>
        <end position="431"/>
    </location>
</feature>
<dbReference type="InterPro" id="IPR020846">
    <property type="entry name" value="MFS_dom"/>
</dbReference>
<gene>
    <name evidence="8" type="primary">LOC136072083</name>
</gene>
<keyword evidence="2 5" id="KW-0812">Transmembrane</keyword>
<feature type="transmembrane region" description="Helical" evidence="5">
    <location>
        <begin position="219"/>
        <end position="240"/>
    </location>
</feature>
<dbReference type="RefSeq" id="XP_065676351.1">
    <property type="nucleotide sequence ID" value="XM_065820279.1"/>
</dbReference>
<dbReference type="PROSITE" id="PS00217">
    <property type="entry name" value="SUGAR_TRANSPORT_2"/>
    <property type="match status" value="1"/>
</dbReference>
<evidence type="ECO:0000256" key="3">
    <source>
        <dbReference type="ARBA" id="ARBA00022989"/>
    </source>
</evidence>
<feature type="transmembrane region" description="Helical" evidence="5">
    <location>
        <begin position="355"/>
        <end position="372"/>
    </location>
</feature>
<dbReference type="PROSITE" id="PS50850">
    <property type="entry name" value="MFS"/>
    <property type="match status" value="1"/>
</dbReference>
<dbReference type="InterPro" id="IPR011701">
    <property type="entry name" value="MFS"/>
</dbReference>
<keyword evidence="4 5" id="KW-0472">Membrane</keyword>
<evidence type="ECO:0000256" key="1">
    <source>
        <dbReference type="ARBA" id="ARBA00004141"/>
    </source>
</evidence>
<evidence type="ECO:0000256" key="4">
    <source>
        <dbReference type="ARBA" id="ARBA00023136"/>
    </source>
</evidence>
<feature type="transmembrane region" description="Helical" evidence="5">
    <location>
        <begin position="503"/>
        <end position="523"/>
    </location>
</feature>
<dbReference type="InterPro" id="IPR005829">
    <property type="entry name" value="Sugar_transporter_CS"/>
</dbReference>
<dbReference type="Gene3D" id="1.20.1250.20">
    <property type="entry name" value="MFS general substrate transporter like domains"/>
    <property type="match status" value="1"/>
</dbReference>
<sequence>MKRLKEEGVLEMCKTVKEMREASKEMSETLEEMSETKPVEGCTKEANDWEAPCREMVVDDILIRIGQFERAQISLLILFFLMYVPTAYQVLITSFVGYLSPWRCVKGNNTDCKMDGIFSIGDDLYDANCHMNRSSWEFILPKEFSFTVEWNLVCEKKTQSFLLNSALFIGWAAGTIVLGILSDRFGRKRILFPCWIVVVLSSFACAFVNNFWIFFALRLLMGLLQGGIFLPIFSLTAELVGPKYRSLACTTISLAYSFAQSTIGLQAWLIPNWRHLLIVCSIPYILLLASYTYIPESVRWLLVHKKMVKAEKILRTMAARNKKKWPLATLKPVVSVSDPGSFINLFVPKENGKSTLILCFSWFVNALVYFGLSLASSNLGGDRYVNFTMTSLIEFPGSLIAIYFSNKIGRRLTVILSMVVSGLSCIGVSLIPQSSVYNWARISLALIGKLFIAASYDGISIWSAELYPTIIRNQSIGLLSTISRIGGAAAPWGSQFLSYYSKSLPFIIMGSLTIISGVSCCLLRETRGLALKEVFGELDDDKKTGVTNNGYSNQLDVAV</sequence>
<evidence type="ECO:0000256" key="2">
    <source>
        <dbReference type="ARBA" id="ARBA00022692"/>
    </source>
</evidence>
<protein>
    <submittedName>
        <fullName evidence="8">Solute carrier family 22 member 15-like isoform X1</fullName>
    </submittedName>
</protein>
<proteinExistence type="predicted"/>
<accession>A0ABM4DP43</accession>
<keyword evidence="7" id="KW-1185">Reference proteome</keyword>
<feature type="transmembrane region" description="Helical" evidence="5">
    <location>
        <begin position="276"/>
        <end position="294"/>
    </location>
</feature>
<evidence type="ECO:0000256" key="5">
    <source>
        <dbReference type="SAM" id="Phobius"/>
    </source>
</evidence>